<dbReference type="PANTHER" id="PTHR35004">
    <property type="entry name" value="TRANSPOSASE RV3428C-RELATED"/>
    <property type="match status" value="1"/>
</dbReference>
<dbReference type="eggNOG" id="COG3415">
    <property type="taxonomic scope" value="Bacteria"/>
</dbReference>
<feature type="domain" description="Integrase catalytic" evidence="1">
    <location>
        <begin position="128"/>
        <end position="309"/>
    </location>
</feature>
<dbReference type="Gene3D" id="3.30.420.10">
    <property type="entry name" value="Ribonuclease H-like superfamily/Ribonuclease H"/>
    <property type="match status" value="1"/>
</dbReference>
<gene>
    <name evidence="2" type="ordered locus">Cyagr_1931</name>
</gene>
<dbReference type="HOGENOM" id="CLU_027402_15_0_3"/>
<proteinExistence type="predicted"/>
<dbReference type="SUPFAM" id="SSF46689">
    <property type="entry name" value="Homeodomain-like"/>
    <property type="match status" value="1"/>
</dbReference>
<dbReference type="InterPro" id="IPR012337">
    <property type="entry name" value="RNaseH-like_sf"/>
</dbReference>
<evidence type="ECO:0000259" key="1">
    <source>
        <dbReference type="PROSITE" id="PS50994"/>
    </source>
</evidence>
<organism evidence="2 3">
    <name type="scientific">Cyanobium gracile (strain ATCC 27147 / PCC 6307)</name>
    <dbReference type="NCBI Taxonomy" id="292564"/>
    <lineage>
        <taxon>Bacteria</taxon>
        <taxon>Bacillati</taxon>
        <taxon>Cyanobacteriota</taxon>
        <taxon>Cyanophyceae</taxon>
        <taxon>Synechococcales</taxon>
        <taxon>Prochlorococcaceae</taxon>
        <taxon>Cyanobium</taxon>
    </lineage>
</organism>
<reference evidence="3" key="1">
    <citation type="journal article" date="2013" name="Proc. Natl. Acad. Sci. U.S.A.">
        <title>Improving the coverage of the cyanobacterial phylum using diversity-driven genome sequencing.</title>
        <authorList>
            <person name="Shih P.M."/>
            <person name="Wu D."/>
            <person name="Latifi A."/>
            <person name="Axen S.D."/>
            <person name="Fewer D.P."/>
            <person name="Talla E."/>
            <person name="Calteau A."/>
            <person name="Cai F."/>
            <person name="Tandeau de Marsac N."/>
            <person name="Rippka R."/>
            <person name="Herdman M."/>
            <person name="Sivonen K."/>
            <person name="Coursin T."/>
            <person name="Laurent T."/>
            <person name="Goodwin L."/>
            <person name="Nolan M."/>
            <person name="Davenport K.W."/>
            <person name="Han C.S."/>
            <person name="Rubin E.M."/>
            <person name="Eisen J.A."/>
            <person name="Woyke T."/>
            <person name="Gugger M."/>
            <person name="Kerfeld C.A."/>
        </authorList>
    </citation>
    <scope>NUCLEOTIDE SEQUENCE [LARGE SCALE GENOMIC DNA]</scope>
    <source>
        <strain evidence="3">ATCC 27147 / PCC 6307</strain>
    </source>
</reference>
<sequence length="314" mass="36527">MHIHPDARLTQRGRLWLVIQHLEHGRSLAELAAENGISLRCAYRWLARYRSGGSASLADRRSVRRTQRRTLDPQQLQQAVDLRHQRLHLRHIARLLQAPFSTVARVLSRLGLGRLWNLEPKPPVRRHEWERPGDLIHIDVKSLARFRRVGHRITGDRQQGRSYGVGYDKVHVAVDDATRLVYVEVLPDEQKPTVIGFLSRAVAWFNAQGVECRRVMSDNGPAYVSKAFAKACRILGLRHIRTRPYTPRTNGKAERFIQTLSREWAYAMAFQNSEERNRWLPRYLGIYNRLMKHSALGWRSPHQRLAELLGSTRW</sequence>
<dbReference type="PROSITE" id="PS50994">
    <property type="entry name" value="INTEGRASE"/>
    <property type="match status" value="1"/>
</dbReference>
<dbReference type="Pfam" id="PF13011">
    <property type="entry name" value="LZ_Tnp_IS481"/>
    <property type="match status" value="1"/>
</dbReference>
<dbReference type="RefSeq" id="WP_015109505.1">
    <property type="nucleotide sequence ID" value="NC_019675.1"/>
</dbReference>
<dbReference type="GO" id="GO:0015074">
    <property type="term" value="P:DNA integration"/>
    <property type="evidence" value="ECO:0007669"/>
    <property type="project" value="InterPro"/>
</dbReference>
<evidence type="ECO:0000313" key="3">
    <source>
        <dbReference type="Proteomes" id="UP000010388"/>
    </source>
</evidence>
<dbReference type="GO" id="GO:0003676">
    <property type="term" value="F:nucleic acid binding"/>
    <property type="evidence" value="ECO:0007669"/>
    <property type="project" value="InterPro"/>
</dbReference>
<evidence type="ECO:0000313" key="2">
    <source>
        <dbReference type="EMBL" id="AFY29060.1"/>
    </source>
</evidence>
<dbReference type="STRING" id="292564.Cyagr_1931"/>
<dbReference type="AlphaFoldDB" id="K9P7G2"/>
<dbReference type="eggNOG" id="COG2801">
    <property type="taxonomic scope" value="Bacteria"/>
</dbReference>
<dbReference type="OrthoDB" id="568335at2"/>
<dbReference type="SUPFAM" id="SSF53098">
    <property type="entry name" value="Ribonuclease H-like"/>
    <property type="match status" value="1"/>
</dbReference>
<dbReference type="PANTHER" id="PTHR35004:SF7">
    <property type="entry name" value="INTEGRASE PROTEIN"/>
    <property type="match status" value="1"/>
</dbReference>
<name>K9P7G2_CYAGP</name>
<accession>K9P7G2</accession>
<dbReference type="NCBIfam" id="NF033577">
    <property type="entry name" value="transpos_IS481"/>
    <property type="match status" value="1"/>
</dbReference>
<dbReference type="PATRIC" id="fig|292564.3.peg.1833"/>
<dbReference type="Pfam" id="PF00665">
    <property type="entry name" value="rve"/>
    <property type="match status" value="1"/>
</dbReference>
<dbReference type="InterPro" id="IPR036397">
    <property type="entry name" value="RNaseH_sf"/>
</dbReference>
<dbReference type="InterPro" id="IPR024967">
    <property type="entry name" value="DNA-bd_IS481-type"/>
</dbReference>
<protein>
    <submittedName>
        <fullName evidence="2">Transposase</fullName>
    </submittedName>
</protein>
<dbReference type="KEGG" id="cgc:Cyagr_1931"/>
<dbReference type="Proteomes" id="UP000010388">
    <property type="component" value="Chromosome"/>
</dbReference>
<dbReference type="InterPro" id="IPR001584">
    <property type="entry name" value="Integrase_cat-core"/>
</dbReference>
<dbReference type="EMBL" id="CP003495">
    <property type="protein sequence ID" value="AFY29060.1"/>
    <property type="molecule type" value="Genomic_DNA"/>
</dbReference>
<dbReference type="InterPro" id="IPR009057">
    <property type="entry name" value="Homeodomain-like_sf"/>
</dbReference>
<dbReference type="InterPro" id="IPR047656">
    <property type="entry name" value="IS481-like_transpos"/>
</dbReference>